<gene>
    <name evidence="2" type="ORF">GCM10011312_11850</name>
</gene>
<feature type="chain" id="PRO_5035222987" evidence="1">
    <location>
        <begin position="19"/>
        <end position="262"/>
    </location>
</feature>
<feature type="signal peptide" evidence="1">
    <location>
        <begin position="1"/>
        <end position="18"/>
    </location>
</feature>
<dbReference type="AlphaFoldDB" id="A0A8J2V912"/>
<evidence type="ECO:0000256" key="1">
    <source>
        <dbReference type="SAM" id="SignalP"/>
    </source>
</evidence>
<name>A0A8J2V912_9FLAO</name>
<protein>
    <submittedName>
        <fullName evidence="2">Uncharacterized protein</fullName>
    </submittedName>
</protein>
<sequence>MMKLLLFFIVLISCVGFAQSEINLEAVDEIPLKANRFVGVDHLGSYYYIKNNTLFKTAGTELFQFKDFQLGTPGEVDLLNPLKITLFYPDYQTAVILDNKLNEIHRISFAMQPPFLNIKNATTANDNRLWVFNEDSQQLELYNFRDKINKVLSRPVSESYLSQESDYNYCYVLTETHLRLYNIYGSLLRRIPLENVQKLSLSGESLVVLQDNQLTLFSKQLEQINRIKSPELTIKDLFLSGEFLYIYDGETIHKMKLIKSQN</sequence>
<evidence type="ECO:0000313" key="2">
    <source>
        <dbReference type="EMBL" id="GGD89560.1"/>
    </source>
</evidence>
<keyword evidence="1" id="KW-0732">Signal</keyword>
<reference evidence="2" key="1">
    <citation type="journal article" date="2014" name="Int. J. Syst. Evol. Microbiol.">
        <title>Complete genome sequence of Corynebacterium casei LMG S-19264T (=DSM 44701T), isolated from a smear-ripened cheese.</title>
        <authorList>
            <consortium name="US DOE Joint Genome Institute (JGI-PGF)"/>
            <person name="Walter F."/>
            <person name="Albersmeier A."/>
            <person name="Kalinowski J."/>
            <person name="Ruckert C."/>
        </authorList>
    </citation>
    <scope>NUCLEOTIDE SEQUENCE</scope>
    <source>
        <strain evidence="2">CGMCC 1.12924</strain>
    </source>
</reference>
<comment type="caution">
    <text evidence="2">The sequence shown here is derived from an EMBL/GenBank/DDBJ whole genome shotgun (WGS) entry which is preliminary data.</text>
</comment>
<accession>A0A8J2V912</accession>
<keyword evidence="3" id="KW-1185">Reference proteome</keyword>
<proteinExistence type="predicted"/>
<dbReference type="Proteomes" id="UP000652231">
    <property type="component" value="Unassembled WGS sequence"/>
</dbReference>
<evidence type="ECO:0000313" key="3">
    <source>
        <dbReference type="Proteomes" id="UP000652231"/>
    </source>
</evidence>
<organism evidence="2 3">
    <name type="scientific">Planktosalinus lacus</name>
    <dbReference type="NCBI Taxonomy" id="1526573"/>
    <lineage>
        <taxon>Bacteria</taxon>
        <taxon>Pseudomonadati</taxon>
        <taxon>Bacteroidota</taxon>
        <taxon>Flavobacteriia</taxon>
        <taxon>Flavobacteriales</taxon>
        <taxon>Flavobacteriaceae</taxon>
        <taxon>Planktosalinus</taxon>
    </lineage>
</organism>
<dbReference type="RefSeq" id="WP_188440522.1">
    <property type="nucleotide sequence ID" value="NZ_BMGK01000004.1"/>
</dbReference>
<reference evidence="2" key="2">
    <citation type="submission" date="2020-09" db="EMBL/GenBank/DDBJ databases">
        <authorList>
            <person name="Sun Q."/>
            <person name="Zhou Y."/>
        </authorList>
    </citation>
    <scope>NUCLEOTIDE SEQUENCE</scope>
    <source>
        <strain evidence="2">CGMCC 1.12924</strain>
    </source>
</reference>
<dbReference type="EMBL" id="BMGK01000004">
    <property type="protein sequence ID" value="GGD89560.1"/>
    <property type="molecule type" value="Genomic_DNA"/>
</dbReference>